<dbReference type="GO" id="GO:0005829">
    <property type="term" value="C:cytosol"/>
    <property type="evidence" value="ECO:0007669"/>
    <property type="project" value="TreeGrafter"/>
</dbReference>
<dbReference type="PANTHER" id="PTHR12452">
    <property type="entry name" value="42-9-9 PROTEIN-RELATED"/>
    <property type="match status" value="1"/>
</dbReference>
<dbReference type="Proteomes" id="UP001217918">
    <property type="component" value="Unassembled WGS sequence"/>
</dbReference>
<accession>A0AAD9I1Q1</accession>
<evidence type="ECO:0000313" key="3">
    <source>
        <dbReference type="EMBL" id="KAK2068979.1"/>
    </source>
</evidence>
<sequence length="132" mass="14425">MPVLTDFQLPESPAGLTAPPGSSTFFVVFVSSTDPATQAPWCPEVRACLPGLRAKFTPESAPALAIVEVGERPEWRRPTNVYRTRWNIKGVPTMVRYREVDGEVTEDGRFEGSDVLGVEAMLDSLVAGEPFT</sequence>
<dbReference type="SUPFAM" id="SSF52833">
    <property type="entry name" value="Thioredoxin-like"/>
    <property type="match status" value="1"/>
</dbReference>
<dbReference type="AlphaFoldDB" id="A0AAD9I1Q1"/>
<comment type="similarity">
    <text evidence="1">Belongs to the thioredoxin family.</text>
</comment>
<dbReference type="InterPro" id="IPR045108">
    <property type="entry name" value="TXNDC17-like"/>
</dbReference>
<dbReference type="GO" id="GO:0047134">
    <property type="term" value="F:protein-disulfide reductase [NAD(P)H] activity"/>
    <property type="evidence" value="ECO:0007669"/>
    <property type="project" value="InterPro"/>
</dbReference>
<dbReference type="Gene3D" id="3.40.30.10">
    <property type="entry name" value="Glutaredoxin"/>
    <property type="match status" value="1"/>
</dbReference>
<dbReference type="EMBL" id="JAQQPM010000002">
    <property type="protein sequence ID" value="KAK2068979.1"/>
    <property type="molecule type" value="Genomic_DNA"/>
</dbReference>
<dbReference type="Pfam" id="PF06110">
    <property type="entry name" value="TXD17-like_Trx"/>
    <property type="match status" value="1"/>
</dbReference>
<evidence type="ECO:0000259" key="2">
    <source>
        <dbReference type="Pfam" id="PF06110"/>
    </source>
</evidence>
<evidence type="ECO:0000313" key="4">
    <source>
        <dbReference type="Proteomes" id="UP001217918"/>
    </source>
</evidence>
<name>A0AAD9I1Q1_9PEZI</name>
<protein>
    <recommendedName>
        <fullName evidence="2">Thioredoxin domain-containing protein</fullName>
    </recommendedName>
</protein>
<comment type="caution">
    <text evidence="3">The sequence shown here is derived from an EMBL/GenBank/DDBJ whole genome shotgun (WGS) entry which is preliminary data.</text>
</comment>
<keyword evidence="4" id="KW-1185">Reference proteome</keyword>
<organism evidence="3 4">
    <name type="scientific">Phyllachora maydis</name>
    <dbReference type="NCBI Taxonomy" id="1825666"/>
    <lineage>
        <taxon>Eukaryota</taxon>
        <taxon>Fungi</taxon>
        <taxon>Dikarya</taxon>
        <taxon>Ascomycota</taxon>
        <taxon>Pezizomycotina</taxon>
        <taxon>Sordariomycetes</taxon>
        <taxon>Sordariomycetidae</taxon>
        <taxon>Phyllachorales</taxon>
        <taxon>Phyllachoraceae</taxon>
        <taxon>Phyllachora</taxon>
    </lineage>
</organism>
<dbReference type="PANTHER" id="PTHR12452:SF0">
    <property type="entry name" value="THIOREDOXIN DOMAIN-CONTAINING PROTEIN 17"/>
    <property type="match status" value="1"/>
</dbReference>
<evidence type="ECO:0000256" key="1">
    <source>
        <dbReference type="ARBA" id="ARBA00008987"/>
    </source>
</evidence>
<dbReference type="InterPro" id="IPR036249">
    <property type="entry name" value="Thioredoxin-like_sf"/>
</dbReference>
<gene>
    <name evidence="3" type="ORF">P8C59_003589</name>
</gene>
<reference evidence="3" key="1">
    <citation type="journal article" date="2023" name="Mol. Plant Microbe Interact.">
        <title>Elucidating the Obligate Nature and Biological Capacity of an Invasive Fungal Corn Pathogen.</title>
        <authorList>
            <person name="MacCready J.S."/>
            <person name="Roggenkamp E.M."/>
            <person name="Gdanetz K."/>
            <person name="Chilvers M.I."/>
        </authorList>
    </citation>
    <scope>NUCLEOTIDE SEQUENCE</scope>
    <source>
        <strain evidence="3">PM02</strain>
    </source>
</reference>
<dbReference type="InterPro" id="IPR010357">
    <property type="entry name" value="TXNDC17_dom"/>
</dbReference>
<feature type="domain" description="Thioredoxin" evidence="2">
    <location>
        <begin position="22"/>
        <end position="100"/>
    </location>
</feature>
<proteinExistence type="inferred from homology"/>